<accession>A0A1F6EU09</accession>
<gene>
    <name evidence="1" type="ORF">A3B35_00790</name>
</gene>
<evidence type="ECO:0000313" key="2">
    <source>
        <dbReference type="Proteomes" id="UP000177215"/>
    </source>
</evidence>
<proteinExistence type="predicted"/>
<name>A0A1F6EU09_9BACT</name>
<dbReference type="Proteomes" id="UP000177215">
    <property type="component" value="Unassembled WGS sequence"/>
</dbReference>
<comment type="caution">
    <text evidence="1">The sequence shown here is derived from an EMBL/GenBank/DDBJ whole genome shotgun (WGS) entry which is preliminary data.</text>
</comment>
<dbReference type="AlphaFoldDB" id="A0A1F6EU09"/>
<dbReference type="EMBL" id="MFMC01000026">
    <property type="protein sequence ID" value="OGG77121.1"/>
    <property type="molecule type" value="Genomic_DNA"/>
</dbReference>
<evidence type="ECO:0000313" key="1">
    <source>
        <dbReference type="EMBL" id="OGG77121.1"/>
    </source>
</evidence>
<organism evidence="1 2">
    <name type="scientific">Candidatus Kaiserbacteria bacterium RIFCSPLOWO2_01_FULL_54_24</name>
    <dbReference type="NCBI Taxonomy" id="1798515"/>
    <lineage>
        <taxon>Bacteria</taxon>
        <taxon>Candidatus Kaiseribacteriota</taxon>
    </lineage>
</organism>
<sequence length="184" mass="20669">MVEDIAKSQAQYERLVQQSLQKLQAAPASALTMTDLRATAQERIAAIDSLRKLDLPPAVKKARLAEVGQLPGEAVEFFSLPQMVDVFNRSGMVSREDTDALAEPINERMNILNSLKMPDGKPTAGWISIRLIKREQGGFIPYYDVYPVFLANVAREEQERIISQYEDELRLRGLSPGPQLLRDN</sequence>
<reference evidence="1 2" key="1">
    <citation type="journal article" date="2016" name="Nat. Commun.">
        <title>Thousands of microbial genomes shed light on interconnected biogeochemical processes in an aquifer system.</title>
        <authorList>
            <person name="Anantharaman K."/>
            <person name="Brown C.T."/>
            <person name="Hug L.A."/>
            <person name="Sharon I."/>
            <person name="Castelle C.J."/>
            <person name="Probst A.J."/>
            <person name="Thomas B.C."/>
            <person name="Singh A."/>
            <person name="Wilkins M.J."/>
            <person name="Karaoz U."/>
            <person name="Brodie E.L."/>
            <person name="Williams K.H."/>
            <person name="Hubbard S.S."/>
            <person name="Banfield J.F."/>
        </authorList>
    </citation>
    <scope>NUCLEOTIDE SEQUENCE [LARGE SCALE GENOMIC DNA]</scope>
</reference>
<dbReference type="STRING" id="1798515.A3B35_00790"/>
<protein>
    <submittedName>
        <fullName evidence="1">Uncharacterized protein</fullName>
    </submittedName>
</protein>